<keyword evidence="2" id="KW-0812">Transmembrane</keyword>
<evidence type="ECO:0000256" key="1">
    <source>
        <dbReference type="SAM" id="MobiDB-lite"/>
    </source>
</evidence>
<keyword evidence="2" id="KW-1133">Transmembrane helix</keyword>
<name>A0A1F5FYJ2_9BACT</name>
<feature type="compositionally biased region" description="Low complexity" evidence="1">
    <location>
        <begin position="373"/>
        <end position="384"/>
    </location>
</feature>
<evidence type="ECO:0000313" key="4">
    <source>
        <dbReference type="Proteomes" id="UP000179252"/>
    </source>
</evidence>
<protein>
    <submittedName>
        <fullName evidence="3">Uncharacterized protein</fullName>
    </submittedName>
</protein>
<evidence type="ECO:0000313" key="3">
    <source>
        <dbReference type="EMBL" id="OGD84671.1"/>
    </source>
</evidence>
<gene>
    <name evidence="3" type="ORF">A2165_02470</name>
</gene>
<sequence>MTERDRGAGNPGQEDPRRKFRLTEKTIAVVTPVAGGIYGGIGYGIARFFSNSEIANRVGLGIGLGISGAMAGSTFGILSRNEAEKFAIKGQVGKAMRKVIRGSAEAGIGLGASGVAAGYEASGVRGAIIGGITGVMIGAVGMSKGGSAMRELGIAHRDCIIPAKDPSSFPEFGVTRDSRFNEDEVDLFAPPVYDAPSIGALKGFRQAQVEHVCQRAKSLSGIYKTPELALGKLSSAIFIIPDVVHYPAFDPKKEPFLFGKLEEPSERVQLNSPDDKLVVRPYRENNKTVWPYSTEFQPWGQFNDSQWKYWREISWRKGVVILAKREIKGREEVESETPKLIVKEQYFLVDILLDKSERGIKRRKRKPQEVKEPVPVWNPNPINN</sequence>
<feature type="transmembrane region" description="Helical" evidence="2">
    <location>
        <begin position="99"/>
        <end position="117"/>
    </location>
</feature>
<dbReference type="AlphaFoldDB" id="A0A1F5FYJ2"/>
<feature type="transmembrane region" description="Helical" evidence="2">
    <location>
        <begin position="123"/>
        <end position="142"/>
    </location>
</feature>
<keyword evidence="2" id="KW-0472">Membrane</keyword>
<accession>A0A1F5FYJ2</accession>
<organism evidence="3 4">
    <name type="scientific">Candidatus Curtissbacteria bacterium RBG_13_40_7</name>
    <dbReference type="NCBI Taxonomy" id="1797706"/>
    <lineage>
        <taxon>Bacteria</taxon>
        <taxon>Candidatus Curtissiibacteriota</taxon>
    </lineage>
</organism>
<evidence type="ECO:0000256" key="2">
    <source>
        <dbReference type="SAM" id="Phobius"/>
    </source>
</evidence>
<feature type="transmembrane region" description="Helical" evidence="2">
    <location>
        <begin position="58"/>
        <end position="78"/>
    </location>
</feature>
<dbReference type="EMBL" id="MFAU01000014">
    <property type="protein sequence ID" value="OGD84671.1"/>
    <property type="molecule type" value="Genomic_DNA"/>
</dbReference>
<feature type="region of interest" description="Disordered" evidence="1">
    <location>
        <begin position="361"/>
        <end position="384"/>
    </location>
</feature>
<reference evidence="3 4" key="1">
    <citation type="journal article" date="2016" name="Nat. Commun.">
        <title>Thousands of microbial genomes shed light on interconnected biogeochemical processes in an aquifer system.</title>
        <authorList>
            <person name="Anantharaman K."/>
            <person name="Brown C.T."/>
            <person name="Hug L.A."/>
            <person name="Sharon I."/>
            <person name="Castelle C.J."/>
            <person name="Probst A.J."/>
            <person name="Thomas B.C."/>
            <person name="Singh A."/>
            <person name="Wilkins M.J."/>
            <person name="Karaoz U."/>
            <person name="Brodie E.L."/>
            <person name="Williams K.H."/>
            <person name="Hubbard S.S."/>
            <person name="Banfield J.F."/>
        </authorList>
    </citation>
    <scope>NUCLEOTIDE SEQUENCE [LARGE SCALE GENOMIC DNA]</scope>
</reference>
<dbReference type="Proteomes" id="UP000179252">
    <property type="component" value="Unassembled WGS sequence"/>
</dbReference>
<feature type="transmembrane region" description="Helical" evidence="2">
    <location>
        <begin position="27"/>
        <end position="46"/>
    </location>
</feature>
<comment type="caution">
    <text evidence="3">The sequence shown here is derived from an EMBL/GenBank/DDBJ whole genome shotgun (WGS) entry which is preliminary data.</text>
</comment>
<proteinExistence type="predicted"/>